<dbReference type="Proteomes" id="UP000825729">
    <property type="component" value="Unassembled WGS sequence"/>
</dbReference>
<dbReference type="SUPFAM" id="SSF54654">
    <property type="entry name" value="CI-2 family of serine protease inhibitors"/>
    <property type="match status" value="1"/>
</dbReference>
<gene>
    <name evidence="5" type="ORF">H6P81_015219</name>
</gene>
<evidence type="ECO:0000256" key="4">
    <source>
        <dbReference type="SAM" id="SignalP"/>
    </source>
</evidence>
<evidence type="ECO:0000313" key="6">
    <source>
        <dbReference type="Proteomes" id="UP000825729"/>
    </source>
</evidence>
<organism evidence="5 6">
    <name type="scientific">Aristolochia fimbriata</name>
    <name type="common">White veined hardy Dutchman's pipe vine</name>
    <dbReference type="NCBI Taxonomy" id="158543"/>
    <lineage>
        <taxon>Eukaryota</taxon>
        <taxon>Viridiplantae</taxon>
        <taxon>Streptophyta</taxon>
        <taxon>Embryophyta</taxon>
        <taxon>Tracheophyta</taxon>
        <taxon>Spermatophyta</taxon>
        <taxon>Magnoliopsida</taxon>
        <taxon>Magnoliidae</taxon>
        <taxon>Piperales</taxon>
        <taxon>Aristolochiaceae</taxon>
        <taxon>Aristolochia</taxon>
    </lineage>
</organism>
<accession>A0AAV7E5I7</accession>
<feature type="signal peptide" evidence="4">
    <location>
        <begin position="1"/>
        <end position="28"/>
    </location>
</feature>
<dbReference type="Pfam" id="PF00280">
    <property type="entry name" value="potato_inhibit"/>
    <property type="match status" value="1"/>
</dbReference>
<keyword evidence="2" id="KW-0646">Protease inhibitor</keyword>
<proteinExistence type="inferred from homology"/>
<dbReference type="AlphaFoldDB" id="A0AAV7E5I7"/>
<dbReference type="Gene3D" id="3.30.10.10">
    <property type="entry name" value="Trypsin Inhibitor V, subunit A"/>
    <property type="match status" value="1"/>
</dbReference>
<reference evidence="5 6" key="1">
    <citation type="submission" date="2021-07" db="EMBL/GenBank/DDBJ databases">
        <title>The Aristolochia fimbriata genome: insights into angiosperm evolution, floral development and chemical biosynthesis.</title>
        <authorList>
            <person name="Jiao Y."/>
        </authorList>
    </citation>
    <scope>NUCLEOTIDE SEQUENCE [LARGE SCALE GENOMIC DNA]</scope>
    <source>
        <strain evidence="5">IBCAS-2021</strain>
        <tissue evidence="5">Leaf</tissue>
    </source>
</reference>
<dbReference type="EMBL" id="JAINDJ010000006">
    <property type="protein sequence ID" value="KAG9443879.1"/>
    <property type="molecule type" value="Genomic_DNA"/>
</dbReference>
<evidence type="ECO:0000256" key="2">
    <source>
        <dbReference type="ARBA" id="ARBA00022690"/>
    </source>
</evidence>
<keyword evidence="6" id="KW-1185">Reference proteome</keyword>
<comment type="similarity">
    <text evidence="1">Belongs to the protease inhibitor I13 (potato type I serine protease inhibitor) family.</text>
</comment>
<dbReference type="GO" id="GO:0009611">
    <property type="term" value="P:response to wounding"/>
    <property type="evidence" value="ECO:0007669"/>
    <property type="project" value="InterPro"/>
</dbReference>
<keyword evidence="4" id="KW-0732">Signal</keyword>
<evidence type="ECO:0000313" key="5">
    <source>
        <dbReference type="EMBL" id="KAG9443879.1"/>
    </source>
</evidence>
<comment type="caution">
    <text evidence="5">The sequence shown here is derived from an EMBL/GenBank/DDBJ whole genome shotgun (WGS) entry which is preliminary data.</text>
</comment>
<evidence type="ECO:0000256" key="1">
    <source>
        <dbReference type="ARBA" id="ARBA00008210"/>
    </source>
</evidence>
<feature type="chain" id="PRO_5043641866" evidence="4">
    <location>
        <begin position="29"/>
        <end position="238"/>
    </location>
</feature>
<protein>
    <submittedName>
        <fullName evidence="5">Uncharacterized protein</fullName>
    </submittedName>
</protein>
<name>A0AAV7E5I7_ARIFI</name>
<dbReference type="InterPro" id="IPR036354">
    <property type="entry name" value="Prot_inh_pot1_sf"/>
</dbReference>
<dbReference type="GO" id="GO:0004867">
    <property type="term" value="F:serine-type endopeptidase inhibitor activity"/>
    <property type="evidence" value="ECO:0007669"/>
    <property type="project" value="UniProtKB-KW"/>
</dbReference>
<keyword evidence="3" id="KW-0722">Serine protease inhibitor</keyword>
<dbReference type="InterPro" id="IPR000864">
    <property type="entry name" value="Prot_inh_pot1"/>
</dbReference>
<evidence type="ECO:0000256" key="3">
    <source>
        <dbReference type="ARBA" id="ARBA00022900"/>
    </source>
</evidence>
<sequence length="238" mass="27235">MKPSSGLVLPWFLLISVIAFGLETMAEATQQTEGRNGSGRRWWDLQERKRSAKIKEDMPMAVLRVLPENSFVTMDFNQRRVRIFVDESCKVVKTPRVDISESPVGPDPNRNKGVRIQIPKHLHILKIPFVPDALGLPLPVSRARLFLFFFVPFPNHSVLHSSSNLTNRDKICATTAIAAQFRRFPLHLSAETLQPKSSELSNWTTACWMLLSFEGNGNWMPYNLTRGLRLFTDFKIRE</sequence>